<dbReference type="InterPro" id="IPR038989">
    <property type="entry name" value="UbiJ"/>
</dbReference>
<comment type="function">
    <text evidence="1">Required for ubiquinone (coenzyme Q) biosynthesis. Binds hydrophobic ubiquinone biosynthetic intermediates via its SCP2 domain and is essential for the stability of the Ubi complex. May constitute a docking platform where Ubi enzymes assemble and access their SCP2-bound polyprenyl substrates.</text>
</comment>
<reference evidence="4" key="1">
    <citation type="submission" date="2021-11" db="EMBL/GenBank/DDBJ databases">
        <title>Draft genome sequence of Alcaligenes endophyticus type strain CCUG 75668T.</title>
        <authorList>
            <person name="Salva-Serra F."/>
            <person name="Duran R.E."/>
            <person name="Seeger M."/>
            <person name="Moore E.R.B."/>
            <person name="Jaen-Luchoro D."/>
        </authorList>
    </citation>
    <scope>NUCLEOTIDE SEQUENCE</scope>
    <source>
        <strain evidence="4">CCUG 75668</strain>
    </source>
</reference>
<evidence type="ECO:0000256" key="2">
    <source>
        <dbReference type="SAM" id="Coils"/>
    </source>
</evidence>
<feature type="coiled-coil region" evidence="2">
    <location>
        <begin position="178"/>
        <end position="205"/>
    </location>
</feature>
<comment type="subcellular location">
    <subcellularLocation>
        <location evidence="1">Cytoplasm</location>
    </subcellularLocation>
</comment>
<comment type="pathway">
    <text evidence="1">Cofactor biosynthesis; ubiquinone biosynthesis.</text>
</comment>
<dbReference type="Proteomes" id="UP001168613">
    <property type="component" value="Unassembled WGS sequence"/>
</dbReference>
<feature type="domain" description="SCP2" evidence="3">
    <location>
        <begin position="20"/>
        <end position="116"/>
    </location>
</feature>
<evidence type="ECO:0000313" key="5">
    <source>
        <dbReference type="Proteomes" id="UP001168613"/>
    </source>
</evidence>
<dbReference type="Pfam" id="PF02036">
    <property type="entry name" value="SCP2"/>
    <property type="match status" value="1"/>
</dbReference>
<keyword evidence="2" id="KW-0175">Coiled coil</keyword>
<comment type="caution">
    <text evidence="4">The sequence shown here is derived from an EMBL/GenBank/DDBJ whole genome shotgun (WGS) entry which is preliminary data.</text>
</comment>
<accession>A0ABT8EG44</accession>
<keyword evidence="5" id="KW-1185">Reference proteome</keyword>
<proteinExistence type="inferred from homology"/>
<sequence>MRMFALPLLPQPTQVAARLLNALLRREDWARSRLSDYSGKTVCLALGNWPLSLSIAHDGYVQVSDPAVRADVVLSLAADKLPDLPSLIRGGDFSQISALMHVQGEAGLANVVSQLARDLRWDYEDDLARVVGDTLALRLISGVRTLGHGVRAAGDRLLENAGEFLGEESDMLLSQSIMRRGVQELEQAQQRLQQLEARVSRLEATR</sequence>
<dbReference type="PANTHER" id="PTHR38693:SF1">
    <property type="entry name" value="UBIQUINONE BIOSYNTHESIS ACCESSORY FACTOR UBIJ"/>
    <property type="match status" value="1"/>
</dbReference>
<dbReference type="EMBL" id="JAJHNU010000001">
    <property type="protein sequence ID" value="MDN4120235.1"/>
    <property type="molecule type" value="Genomic_DNA"/>
</dbReference>
<organism evidence="4 5">
    <name type="scientific">Alcaligenes endophyticus</name>
    <dbReference type="NCBI Taxonomy" id="1929088"/>
    <lineage>
        <taxon>Bacteria</taxon>
        <taxon>Pseudomonadati</taxon>
        <taxon>Pseudomonadota</taxon>
        <taxon>Betaproteobacteria</taxon>
        <taxon>Burkholderiales</taxon>
        <taxon>Alcaligenaceae</taxon>
        <taxon>Alcaligenes</taxon>
    </lineage>
</organism>
<gene>
    <name evidence="1" type="primary">ubiJ</name>
    <name evidence="4" type="ORF">LMS43_02910</name>
</gene>
<evidence type="ECO:0000259" key="3">
    <source>
        <dbReference type="Pfam" id="PF02036"/>
    </source>
</evidence>
<dbReference type="PANTHER" id="PTHR38693">
    <property type="entry name" value="UBIQUINONE BIOSYNTHESIS PROTEIN UBIJ"/>
    <property type="match status" value="1"/>
</dbReference>
<evidence type="ECO:0000313" key="4">
    <source>
        <dbReference type="EMBL" id="MDN4120235.1"/>
    </source>
</evidence>
<dbReference type="RefSeq" id="WP_266122436.1">
    <property type="nucleotide sequence ID" value="NZ_JAPKND010000001.1"/>
</dbReference>
<protein>
    <recommendedName>
        <fullName evidence="1">Ubiquinone biosynthesis accessory factor UbiJ</fullName>
    </recommendedName>
</protein>
<dbReference type="HAMAP" id="MF_02215">
    <property type="entry name" value="UbiJ"/>
    <property type="match status" value="1"/>
</dbReference>
<name>A0ABT8EG44_9BURK</name>
<keyword evidence="1" id="KW-0831">Ubiquinone biosynthesis</keyword>
<comment type="similarity">
    <text evidence="1">Belongs to the UbiJ family.</text>
</comment>
<dbReference type="InterPro" id="IPR003033">
    <property type="entry name" value="SCP2_sterol-bd_dom"/>
</dbReference>
<evidence type="ECO:0000256" key="1">
    <source>
        <dbReference type="HAMAP-Rule" id="MF_02215"/>
    </source>
</evidence>
<keyword evidence="1" id="KW-0963">Cytoplasm</keyword>